<feature type="region of interest" description="Disordered" evidence="1">
    <location>
        <begin position="1"/>
        <end position="75"/>
    </location>
</feature>
<evidence type="ECO:0000313" key="3">
    <source>
        <dbReference type="EMBL" id="TKX25075.1"/>
    </source>
</evidence>
<name>A0A4U7B5R3_9PEZI</name>
<reference evidence="3 4" key="1">
    <citation type="submission" date="2018-02" db="EMBL/GenBank/DDBJ databases">
        <title>Draft genome sequences of Elsinoe sp., causing black scab on jojoba.</title>
        <authorList>
            <person name="Stodart B."/>
            <person name="Jeffress S."/>
            <person name="Ash G."/>
            <person name="Arun Chinnappa K."/>
        </authorList>
    </citation>
    <scope>NUCLEOTIDE SEQUENCE [LARGE SCALE GENOMIC DNA]</scope>
    <source>
        <strain evidence="3 4">Hillstone_2</strain>
    </source>
</reference>
<dbReference type="Proteomes" id="UP000308133">
    <property type="component" value="Unassembled WGS sequence"/>
</dbReference>
<feature type="domain" description="PD-(D/E)XK nuclease-like" evidence="2">
    <location>
        <begin position="130"/>
        <end position="383"/>
    </location>
</feature>
<comment type="caution">
    <text evidence="3">The sequence shown here is derived from an EMBL/GenBank/DDBJ whole genome shotgun (WGS) entry which is preliminary data.</text>
</comment>
<dbReference type="InterPro" id="IPR046797">
    <property type="entry name" value="PDDEXK_12"/>
</dbReference>
<feature type="compositionally biased region" description="Low complexity" evidence="1">
    <location>
        <begin position="48"/>
        <end position="73"/>
    </location>
</feature>
<dbReference type="AlphaFoldDB" id="A0A4U7B5R3"/>
<sequence>MDTSQRDMSEPNVPESPVRSSASKPLAYDPERTPVANVRNNKRYAAMSADDSISTSSKKSRSSTSSYRSESYSPGKPAVLQSLITPIRTEKMAQIDQSKGVSNLLRRVRQYAAGIETIPYSQVANYRHRYQDDGDLIHEVGYNPDSERSKLGSFPDVTVIEALCSESIDCRKYKEQEPAWNTQVHGPVLFLAKSISAYTQDTSFCNITRAKIMPQYIPRAPDGIAPLSGKMVDFALTLNPDAKITAMFNKLPFQPGIGKCFNHTNHAPIVSRPIAISIESKSERGDSQYGITQLQTWVAAHYNRLQDVIGPEVKVEDFPTLPLLLVQGPRWNLYMAQRRCIEGIWETVVFETITIGETISPSGCCKVLAVLLLLMQWAASDFREWCLKYYAAYNDRLTSEGV</sequence>
<evidence type="ECO:0000313" key="4">
    <source>
        <dbReference type="Proteomes" id="UP000308133"/>
    </source>
</evidence>
<evidence type="ECO:0000256" key="1">
    <source>
        <dbReference type="SAM" id="MobiDB-lite"/>
    </source>
</evidence>
<evidence type="ECO:0000259" key="2">
    <source>
        <dbReference type="Pfam" id="PF20516"/>
    </source>
</evidence>
<gene>
    <name evidence="3" type="ORF">C1H76_2661</name>
</gene>
<organism evidence="3 4">
    <name type="scientific">Elsinoe australis</name>
    <dbReference type="NCBI Taxonomy" id="40998"/>
    <lineage>
        <taxon>Eukaryota</taxon>
        <taxon>Fungi</taxon>
        <taxon>Dikarya</taxon>
        <taxon>Ascomycota</taxon>
        <taxon>Pezizomycotina</taxon>
        <taxon>Dothideomycetes</taxon>
        <taxon>Dothideomycetidae</taxon>
        <taxon>Myriangiales</taxon>
        <taxon>Elsinoaceae</taxon>
        <taxon>Elsinoe</taxon>
    </lineage>
</organism>
<protein>
    <recommendedName>
        <fullName evidence="2">PD-(D/E)XK nuclease-like domain-containing protein</fullName>
    </recommendedName>
</protein>
<accession>A0A4U7B5R3</accession>
<dbReference type="Pfam" id="PF20516">
    <property type="entry name" value="PDDEXK_12"/>
    <property type="match status" value="1"/>
</dbReference>
<dbReference type="EMBL" id="PTQR01000032">
    <property type="protein sequence ID" value="TKX25075.1"/>
    <property type="molecule type" value="Genomic_DNA"/>
</dbReference>
<proteinExistence type="predicted"/>